<keyword evidence="7" id="KW-1185">Reference proteome</keyword>
<dbReference type="GO" id="GO:0000270">
    <property type="term" value="P:peptidoglycan metabolic process"/>
    <property type="evidence" value="ECO:0007669"/>
    <property type="project" value="UniProtKB-UniRule"/>
</dbReference>
<dbReference type="HAMAP" id="MF_02071">
    <property type="entry name" value="RlpA"/>
    <property type="match status" value="1"/>
</dbReference>
<dbReference type="PANTHER" id="PTHR34183">
    <property type="entry name" value="ENDOLYTIC PEPTIDOGLYCAN TRANSGLYCOSYLASE RLPA"/>
    <property type="match status" value="1"/>
</dbReference>
<feature type="domain" description="RlpA-like protein double-psi beta-barrel" evidence="5">
    <location>
        <begin position="31"/>
        <end position="118"/>
    </location>
</feature>
<dbReference type="SUPFAM" id="SSF50685">
    <property type="entry name" value="Barwin-like endoglucanases"/>
    <property type="match status" value="1"/>
</dbReference>
<dbReference type="NCBIfam" id="TIGR00413">
    <property type="entry name" value="rlpA"/>
    <property type="match status" value="1"/>
</dbReference>
<dbReference type="InterPro" id="IPR036908">
    <property type="entry name" value="RlpA-like_sf"/>
</dbReference>
<dbReference type="AlphaFoldDB" id="F0SE54"/>
<protein>
    <recommendedName>
        <fullName evidence="3">Probable endolytic peptidoglycan transglycosylase RlpA</fullName>
        <ecNumber evidence="3">4.2.2.-</ecNumber>
    </recommendedName>
</protein>
<keyword evidence="3" id="KW-0732">Signal</keyword>
<comment type="function">
    <text evidence="3">Lytic transglycosylase with a strong preference for naked glycan strands that lack stem peptides.</text>
</comment>
<dbReference type="InterPro" id="IPR012997">
    <property type="entry name" value="RplA"/>
</dbReference>
<dbReference type="PANTHER" id="PTHR34183:SF8">
    <property type="entry name" value="ENDOLYTIC PEPTIDOGLYCAN TRANSGLYCOSYLASE RLPA-RELATED"/>
    <property type="match status" value="1"/>
</dbReference>
<evidence type="ECO:0000256" key="1">
    <source>
        <dbReference type="ARBA" id="ARBA00023239"/>
    </source>
</evidence>
<reference evidence="7" key="2">
    <citation type="submission" date="2011-02" db="EMBL/GenBank/DDBJ databases">
        <title>The complete genome of Pedobacter saltans DSM 12145.</title>
        <authorList>
            <consortium name="US DOE Joint Genome Institute (JGI-PGF)"/>
            <person name="Lucas S."/>
            <person name="Copeland A."/>
            <person name="Lapidus A."/>
            <person name="Bruce D."/>
            <person name="Goodwin L."/>
            <person name="Pitluck S."/>
            <person name="Kyrpides N."/>
            <person name="Mavromatis K."/>
            <person name="Pagani I."/>
            <person name="Ivanova N."/>
            <person name="Ovchinnikova G."/>
            <person name="Lu M."/>
            <person name="Detter J.C."/>
            <person name="Han C."/>
            <person name="Land M."/>
            <person name="Hauser L."/>
            <person name="Markowitz V."/>
            <person name="Cheng J.-F."/>
            <person name="Hugenholtz P."/>
            <person name="Woyke T."/>
            <person name="Wu D."/>
            <person name="Tindall B."/>
            <person name="Pomrenke H.G."/>
            <person name="Brambilla E."/>
            <person name="Klenk H.-P."/>
            <person name="Eisen J.A."/>
        </authorList>
    </citation>
    <scope>NUCLEOTIDE SEQUENCE [LARGE SCALE GENOMIC DNA]</scope>
    <source>
        <strain evidence="7">ATCC 51119 / DSM 12145 / JCM 21818 / LMG 10337 / NBRC 100064 / NCIMB 13643</strain>
    </source>
</reference>
<evidence type="ECO:0000313" key="7">
    <source>
        <dbReference type="Proteomes" id="UP000000310"/>
    </source>
</evidence>
<keyword evidence="1 3" id="KW-0456">Lyase</keyword>
<dbReference type="HOGENOM" id="CLU_042923_7_2_10"/>
<dbReference type="eggNOG" id="COG0797">
    <property type="taxonomic scope" value="Bacteria"/>
</dbReference>
<evidence type="ECO:0000256" key="4">
    <source>
        <dbReference type="RuleBase" id="RU003495"/>
    </source>
</evidence>
<organism evidence="6 7">
    <name type="scientific">Pseudopedobacter saltans (strain ATCC 51119 / DSM 12145 / JCM 21818 / CCUG 39354 / LMG 10337 / NBRC 100064 / NCIMB 13643)</name>
    <name type="common">Pedobacter saltans</name>
    <dbReference type="NCBI Taxonomy" id="762903"/>
    <lineage>
        <taxon>Bacteria</taxon>
        <taxon>Pseudomonadati</taxon>
        <taxon>Bacteroidota</taxon>
        <taxon>Sphingobacteriia</taxon>
        <taxon>Sphingobacteriales</taxon>
        <taxon>Sphingobacteriaceae</taxon>
        <taxon>Pseudopedobacter</taxon>
    </lineage>
</organism>
<feature type="chain" id="PRO_5009991433" description="Probable endolytic peptidoglycan transglycosylase RlpA" evidence="3">
    <location>
        <begin position="21"/>
        <end position="142"/>
    </location>
</feature>
<evidence type="ECO:0000313" key="6">
    <source>
        <dbReference type="EMBL" id="ADY52980.1"/>
    </source>
</evidence>
<dbReference type="KEGG" id="psn:Pedsa_2433"/>
<dbReference type="RefSeq" id="WP_013633465.1">
    <property type="nucleotide sequence ID" value="NC_015177.1"/>
</dbReference>
<evidence type="ECO:0000256" key="2">
    <source>
        <dbReference type="ARBA" id="ARBA00023316"/>
    </source>
</evidence>
<dbReference type="EMBL" id="CP002545">
    <property type="protein sequence ID" value="ADY52980.1"/>
    <property type="molecule type" value="Genomic_DNA"/>
</dbReference>
<feature type="signal peptide" evidence="3">
    <location>
        <begin position="1"/>
        <end position="20"/>
    </location>
</feature>
<accession>F0SE54</accession>
<dbReference type="Pfam" id="PF03330">
    <property type="entry name" value="DPBB_1"/>
    <property type="match status" value="1"/>
</dbReference>
<gene>
    <name evidence="3" type="primary">rlpA</name>
    <name evidence="6" type="ordered locus">Pedsa_2433</name>
</gene>
<evidence type="ECO:0000259" key="5">
    <source>
        <dbReference type="Pfam" id="PF03330"/>
    </source>
</evidence>
<evidence type="ECO:0000256" key="3">
    <source>
        <dbReference type="HAMAP-Rule" id="MF_02071"/>
    </source>
</evidence>
<dbReference type="EC" id="4.2.2.-" evidence="3"/>
<dbReference type="InterPro" id="IPR034718">
    <property type="entry name" value="RlpA"/>
</dbReference>
<dbReference type="GO" id="GO:0008932">
    <property type="term" value="F:lytic endotransglycosylase activity"/>
    <property type="evidence" value="ECO:0007669"/>
    <property type="project" value="UniProtKB-UniRule"/>
</dbReference>
<keyword evidence="6" id="KW-0449">Lipoprotein</keyword>
<dbReference type="Proteomes" id="UP000000310">
    <property type="component" value="Chromosome"/>
</dbReference>
<keyword evidence="2 3" id="KW-0961">Cell wall biogenesis/degradation</keyword>
<reference evidence="6 7" key="1">
    <citation type="journal article" date="2011" name="Stand. Genomic Sci.">
        <title>Complete genome sequence of the gliding, heparinolytic Pedobacter saltans type strain (113).</title>
        <authorList>
            <person name="Liolios K."/>
            <person name="Sikorski J."/>
            <person name="Lu M."/>
            <person name="Nolan M."/>
            <person name="Lapidus A."/>
            <person name="Lucas S."/>
            <person name="Hammon N."/>
            <person name="Deshpande S."/>
            <person name="Cheng J.F."/>
            <person name="Tapia R."/>
            <person name="Han C."/>
            <person name="Goodwin L."/>
            <person name="Pitluck S."/>
            <person name="Huntemann M."/>
            <person name="Ivanova N."/>
            <person name="Pagani I."/>
            <person name="Mavromatis K."/>
            <person name="Ovchinikova G."/>
            <person name="Pati A."/>
            <person name="Chen A."/>
            <person name="Palaniappan K."/>
            <person name="Land M."/>
            <person name="Hauser L."/>
            <person name="Brambilla E.M."/>
            <person name="Kotsyurbenko O."/>
            <person name="Rohde M."/>
            <person name="Tindall B.J."/>
            <person name="Abt B."/>
            <person name="Goker M."/>
            <person name="Detter J.C."/>
            <person name="Woyke T."/>
            <person name="Bristow J."/>
            <person name="Eisen J.A."/>
            <person name="Markowitz V."/>
            <person name="Hugenholtz P."/>
            <person name="Klenk H.P."/>
            <person name="Kyrpides N.C."/>
        </authorList>
    </citation>
    <scope>NUCLEOTIDE SEQUENCE [LARGE SCALE GENOMIC DNA]</scope>
    <source>
        <strain evidence="7">ATCC 51119 / DSM 12145 / JCM 21818 / LMG 10337 / NBRC 100064 / NCIMB 13643</strain>
    </source>
</reference>
<sequence length="142" mass="15606" precursor="true">MKILLLLVAFFTLNFLSVNGQENDENLVLKKGKATYYHSKFVGRKTTSGQVYRHEKLTAAHRTLPFGTEVTVTNPKNGKSVTVVINDRGPFNRHLMIDLSQSAAKEIGIFGAGIAPVEMSYELPGKEKLAAKKLDNDDGNGI</sequence>
<dbReference type="GO" id="GO:0071555">
    <property type="term" value="P:cell wall organization"/>
    <property type="evidence" value="ECO:0007669"/>
    <property type="project" value="UniProtKB-KW"/>
</dbReference>
<dbReference type="Gene3D" id="2.40.40.10">
    <property type="entry name" value="RlpA-like domain"/>
    <property type="match status" value="1"/>
</dbReference>
<dbReference type="CDD" id="cd22268">
    <property type="entry name" value="DPBB_RlpA-like"/>
    <property type="match status" value="1"/>
</dbReference>
<dbReference type="InterPro" id="IPR009009">
    <property type="entry name" value="RlpA-like_DPBB"/>
</dbReference>
<comment type="similarity">
    <text evidence="3 4">Belongs to the RlpA family.</text>
</comment>
<name>F0SE54_PSESL</name>
<proteinExistence type="inferred from homology"/>
<dbReference type="STRING" id="762903.Pedsa_2433"/>
<dbReference type="OrthoDB" id="9779128at2"/>